<dbReference type="Proteomes" id="UP000663722">
    <property type="component" value="Chromosome"/>
</dbReference>
<reference evidence="1" key="1">
    <citation type="journal article" date="2021" name="Microb. Physiol.">
        <title>Proteogenomic Insights into the Physiology of Marine, Sulfate-Reducing, Filamentous Desulfonema limicola and Desulfonema magnum.</title>
        <authorList>
            <person name="Schnaars V."/>
            <person name="Wohlbrand L."/>
            <person name="Scheve S."/>
            <person name="Hinrichs C."/>
            <person name="Reinhardt R."/>
            <person name="Rabus R."/>
        </authorList>
    </citation>
    <scope>NUCLEOTIDE SEQUENCE</scope>
    <source>
        <strain evidence="1">4be13</strain>
    </source>
</reference>
<dbReference type="AlphaFoldDB" id="A0A975GQI1"/>
<sequence>MSRNPFSAYFTNSETVDSCFRRNDKLFVRIESENLIIEL</sequence>
<accession>A0A975GQI1</accession>
<keyword evidence="2" id="KW-1185">Reference proteome</keyword>
<evidence type="ECO:0000313" key="1">
    <source>
        <dbReference type="EMBL" id="QTA89892.1"/>
    </source>
</evidence>
<organism evidence="1 2">
    <name type="scientific">Desulfonema magnum</name>
    <dbReference type="NCBI Taxonomy" id="45655"/>
    <lineage>
        <taxon>Bacteria</taxon>
        <taxon>Pseudomonadati</taxon>
        <taxon>Thermodesulfobacteriota</taxon>
        <taxon>Desulfobacteria</taxon>
        <taxon>Desulfobacterales</taxon>
        <taxon>Desulfococcaceae</taxon>
        <taxon>Desulfonema</taxon>
    </lineage>
</organism>
<dbReference type="KEGG" id="dmm:dnm_059500"/>
<proteinExistence type="predicted"/>
<protein>
    <submittedName>
        <fullName evidence="1">Uncharacterized protein</fullName>
    </submittedName>
</protein>
<dbReference type="EMBL" id="CP061800">
    <property type="protein sequence ID" value="QTA89892.1"/>
    <property type="molecule type" value="Genomic_DNA"/>
</dbReference>
<evidence type="ECO:0000313" key="2">
    <source>
        <dbReference type="Proteomes" id="UP000663722"/>
    </source>
</evidence>
<gene>
    <name evidence="1" type="ORF">dnm_059500</name>
</gene>
<name>A0A975GQI1_9BACT</name>